<dbReference type="PANTHER" id="PTHR47332">
    <property type="entry name" value="SET DOMAIN-CONTAINING PROTEIN 5"/>
    <property type="match status" value="1"/>
</dbReference>
<dbReference type="Proteomes" id="UP001213000">
    <property type="component" value="Unassembled WGS sequence"/>
</dbReference>
<gene>
    <name evidence="2" type="ORF">NP233_g5028</name>
</gene>
<dbReference type="AlphaFoldDB" id="A0AAD5W022"/>
<dbReference type="InterPro" id="IPR001214">
    <property type="entry name" value="SET_dom"/>
</dbReference>
<dbReference type="Pfam" id="PF00856">
    <property type="entry name" value="SET"/>
    <property type="match status" value="1"/>
</dbReference>
<name>A0AAD5W022_9AGAR</name>
<evidence type="ECO:0000259" key="1">
    <source>
        <dbReference type="PROSITE" id="PS50280"/>
    </source>
</evidence>
<feature type="domain" description="SET" evidence="1">
    <location>
        <begin position="69"/>
        <end position="230"/>
    </location>
</feature>
<accession>A0AAD5W022</accession>
<dbReference type="SMART" id="SM00317">
    <property type="entry name" value="SET"/>
    <property type="match status" value="1"/>
</dbReference>
<dbReference type="InterPro" id="IPR053185">
    <property type="entry name" value="SET_domain_protein"/>
</dbReference>
<dbReference type="PROSITE" id="PS50280">
    <property type="entry name" value="SET"/>
    <property type="match status" value="1"/>
</dbReference>
<organism evidence="2 3">
    <name type="scientific">Leucocoprinus birnbaumii</name>
    <dbReference type="NCBI Taxonomy" id="56174"/>
    <lineage>
        <taxon>Eukaryota</taxon>
        <taxon>Fungi</taxon>
        <taxon>Dikarya</taxon>
        <taxon>Basidiomycota</taxon>
        <taxon>Agaricomycotina</taxon>
        <taxon>Agaricomycetes</taxon>
        <taxon>Agaricomycetidae</taxon>
        <taxon>Agaricales</taxon>
        <taxon>Agaricineae</taxon>
        <taxon>Agaricaceae</taxon>
        <taxon>Leucocoprinus</taxon>
    </lineage>
</organism>
<dbReference type="InterPro" id="IPR046341">
    <property type="entry name" value="SET_dom_sf"/>
</dbReference>
<dbReference type="PANTHER" id="PTHR47332:SF4">
    <property type="entry name" value="SET DOMAIN-CONTAINING PROTEIN 5"/>
    <property type="match status" value="1"/>
</dbReference>
<proteinExistence type="predicted"/>
<keyword evidence="3" id="KW-1185">Reference proteome</keyword>
<protein>
    <recommendedName>
        <fullName evidence="1">SET domain-containing protein</fullName>
    </recommendedName>
</protein>
<dbReference type="Gene3D" id="2.170.270.10">
    <property type="entry name" value="SET domain"/>
    <property type="match status" value="1"/>
</dbReference>
<dbReference type="EMBL" id="JANIEX010000286">
    <property type="protein sequence ID" value="KAJ3569477.1"/>
    <property type="molecule type" value="Genomic_DNA"/>
</dbReference>
<evidence type="ECO:0000313" key="3">
    <source>
        <dbReference type="Proteomes" id="UP001213000"/>
    </source>
</evidence>
<dbReference type="CDD" id="cd20071">
    <property type="entry name" value="SET_SMYD"/>
    <property type="match status" value="1"/>
</dbReference>
<reference evidence="2" key="1">
    <citation type="submission" date="2022-07" db="EMBL/GenBank/DDBJ databases">
        <title>Genome Sequence of Leucocoprinus birnbaumii.</title>
        <authorList>
            <person name="Buettner E."/>
        </authorList>
    </citation>
    <scope>NUCLEOTIDE SEQUENCE</scope>
    <source>
        <strain evidence="2">VT141</strain>
    </source>
</reference>
<evidence type="ECO:0000313" key="2">
    <source>
        <dbReference type="EMBL" id="KAJ3569477.1"/>
    </source>
</evidence>
<dbReference type="SUPFAM" id="SSF82199">
    <property type="entry name" value="SET domain"/>
    <property type="match status" value="1"/>
</dbReference>
<sequence length="389" mass="44053">MAAGDTTKGLYPSTSPDIPPYKLTTIYLPSHFPEGTSTPIATLLPPSLSSTLFSTGRLPAFATPYPDDPSYEVLDTPTKGFGMFATRSIEAGELILNEHPVLIVPEIPLPHDSPAWDDMGLSLPEKQRTEMLTMANCRPVEECPSSVEGIVRTNALILDLIPRTKKAKRQPGDNETVPVQRFGGVFLKINRCNHSCGPNAAHKWDISNLSSKLYALRKIQPGEEITIFYTDVTQSRDIRRAELEKNHRFLCTCPHCSPSSSVAPELRHWLSTHPSYLKWSTDLCRADDTVTTSHRLALDLINQENAQFLQHIFLEELALCYAILGDEDEFRFWANEFIRKCGIEDPGRASELELWIENPKRYKKWAWRQKQRDLQRKRAPSPVYGFSLF</sequence>
<comment type="caution">
    <text evidence="2">The sequence shown here is derived from an EMBL/GenBank/DDBJ whole genome shotgun (WGS) entry which is preliminary data.</text>
</comment>